<reference evidence="3" key="1">
    <citation type="submission" date="2018-12" db="EMBL/GenBank/DDBJ databases">
        <authorList>
            <person name="Syme R.A."/>
            <person name="Farfan-Caceres L."/>
            <person name="Lichtenzveig J."/>
        </authorList>
    </citation>
    <scope>NUCLEOTIDE SEQUENCE</scope>
    <source>
        <strain evidence="3">Al4</strain>
    </source>
</reference>
<keyword evidence="4" id="KW-1185">Reference proteome</keyword>
<gene>
    <name evidence="3" type="ORF">EKO04_007778</name>
</gene>
<proteinExistence type="predicted"/>
<dbReference type="PANTHER" id="PTHR35391">
    <property type="entry name" value="C2H2-TYPE DOMAIN-CONTAINING PROTEIN-RELATED"/>
    <property type="match status" value="1"/>
</dbReference>
<evidence type="ECO:0000313" key="4">
    <source>
        <dbReference type="Proteomes" id="UP000651452"/>
    </source>
</evidence>
<feature type="domain" description="Oxidoreductase acuF-like C2H2 type zinc-finger" evidence="2">
    <location>
        <begin position="363"/>
        <end position="394"/>
    </location>
</feature>
<evidence type="ECO:0000259" key="2">
    <source>
        <dbReference type="Pfam" id="PF26082"/>
    </source>
</evidence>
<sequence>MPDQNDAIRPPPGQASIHDHYMTCLVSLRRLIAVLHRQSKYGSGVGRDSKNVAEVLDLAGKFRVWGDESQAEMFAGSRSSLDSVLRRDEDMRDTVLGILAKLNRQLQLCNRIADIAQEREAESEQDQDMTGDGHDADYSDVKIPKLPELLLHSSNDLNSLYEISAMIRRPGYERSYLRSTDNTGMDSEASAYARFDLNYVADKIRSWNQQHRIVGAEERAVRVGSLVTSPTSTEFSVVQDALIQRLASANTKRRRQLLYWSDNPEQGLKHVIQPGKMGRILSQPDRVAAKDSGTIDKSIPTKSSPSKEGGVTSPVREFSVFARSDFLGAHSEGGPAFTSYAPSTVGNKQSNRVPPLPKTAVLGESFECPYCGATLLASKMRSRPEWKRHVFRDLRPYMCTFATCQTPNKQYLTRHEWKHHELQMHRRRWVCEEHFDERFTTSEMLKMHITSSHSASVPTKHLSIFLNMCERPIDGAENTPCPLCPDVRPLVNLQDHLAEHLESIALFVLIGKADETDEENPNSQTYSASHGAVAGRKAFSKTNSLFSSISHESSVESVATDRLGAETMILGLERLLDQITEPDSVTVQRWVATAVEGVPFLEHDERMLHPEDEPTNRQPEREVEMMAAFEGISNKLYIDQDRYRKVAVLLLHWVESCTIEHLGDSNPQLTLNWAILNHVQQHADKDTLLIVYYSGDALHVVDRHGAIHLELAASDFPSNEVPTARWDIAERPLLSVSYDVLSILDCSFASAAALAPEYRDQDLPRVTDMALISSPNEDSAGPSKGSPIAMSSDFEDDLGFRHDMSNTTPSKIDAEDHRTRDRSYQLLAASPAESATPVPGRFSFTNALCVSLEDLLQEGEESLFPVLKLLERINIVRPSHPALLWDRLRQYNGGSIRLGKVISLSNREAVDRSKPREQVALTLRFWIRADDLTNEQLANMARVMPQVFRDVNVPLRRAEWVRLERRLDQETELSVILRFSLSRKDLSSEDIELLLRRLQEACQAVQIDVRKVSLVSLRKRDPEDTVRRAVEALKEGHRSYEVERAIAKENLQAQSFSGIRRAIEAFRNHRRRFETVDSTREATEGKRSNMPGGWQEVMA</sequence>
<dbReference type="Proteomes" id="UP000651452">
    <property type="component" value="Unassembled WGS sequence"/>
</dbReference>
<reference evidence="3" key="2">
    <citation type="submission" date="2020-09" db="EMBL/GenBank/DDBJ databases">
        <title>Reference genome assembly for Australian Ascochyta lentis isolate Al4.</title>
        <authorList>
            <person name="Lee R.C."/>
            <person name="Farfan-Caceres L.M."/>
            <person name="Debler J.W."/>
            <person name="Williams A.H."/>
            <person name="Henares B.M."/>
        </authorList>
    </citation>
    <scope>NUCLEOTIDE SEQUENCE</scope>
    <source>
        <strain evidence="3">Al4</strain>
    </source>
</reference>
<dbReference type="PANTHER" id="PTHR35391:SF7">
    <property type="entry name" value="C2H2-TYPE DOMAIN-CONTAINING PROTEIN"/>
    <property type="match status" value="1"/>
</dbReference>
<dbReference type="OrthoDB" id="3800350at2759"/>
<comment type="caution">
    <text evidence="3">The sequence shown here is derived from an EMBL/GenBank/DDBJ whole genome shotgun (WGS) entry which is preliminary data.</text>
</comment>
<accession>A0A8H7J2D5</accession>
<feature type="region of interest" description="Disordered" evidence="1">
    <location>
        <begin position="1077"/>
        <end position="1099"/>
    </location>
</feature>
<protein>
    <recommendedName>
        <fullName evidence="2">Oxidoreductase acuF-like C2H2 type zinc-finger domain-containing protein</fullName>
    </recommendedName>
</protein>
<dbReference type="EMBL" id="RZGK01000014">
    <property type="protein sequence ID" value="KAF9693963.1"/>
    <property type="molecule type" value="Genomic_DNA"/>
</dbReference>
<evidence type="ECO:0000313" key="3">
    <source>
        <dbReference type="EMBL" id="KAF9693963.1"/>
    </source>
</evidence>
<feature type="region of interest" description="Disordered" evidence="1">
    <location>
        <begin position="287"/>
        <end position="312"/>
    </location>
</feature>
<dbReference type="AlphaFoldDB" id="A0A8H7J2D5"/>
<name>A0A8H7J2D5_9PLEO</name>
<evidence type="ECO:0000256" key="1">
    <source>
        <dbReference type="SAM" id="MobiDB-lite"/>
    </source>
</evidence>
<dbReference type="Pfam" id="PF26082">
    <property type="entry name" value="zf-C2H2_AcuF"/>
    <property type="match status" value="1"/>
</dbReference>
<organism evidence="3 4">
    <name type="scientific">Ascochyta lentis</name>
    <dbReference type="NCBI Taxonomy" id="205686"/>
    <lineage>
        <taxon>Eukaryota</taxon>
        <taxon>Fungi</taxon>
        <taxon>Dikarya</taxon>
        <taxon>Ascomycota</taxon>
        <taxon>Pezizomycotina</taxon>
        <taxon>Dothideomycetes</taxon>
        <taxon>Pleosporomycetidae</taxon>
        <taxon>Pleosporales</taxon>
        <taxon>Pleosporineae</taxon>
        <taxon>Didymellaceae</taxon>
        <taxon>Ascochyta</taxon>
    </lineage>
</organism>
<feature type="compositionally biased region" description="Basic and acidic residues" evidence="1">
    <location>
        <begin position="1077"/>
        <end position="1087"/>
    </location>
</feature>
<dbReference type="InterPro" id="IPR058925">
    <property type="entry name" value="zf-C2H2_AcuF"/>
</dbReference>